<reference evidence="2 3" key="1">
    <citation type="submission" date="2019-02" db="EMBL/GenBank/DDBJ databases">
        <title>Deep-cultivation of Planctomycetes and their phenomic and genomic characterization uncovers novel biology.</title>
        <authorList>
            <person name="Wiegand S."/>
            <person name="Jogler M."/>
            <person name="Boedeker C."/>
            <person name="Pinto D."/>
            <person name="Vollmers J."/>
            <person name="Rivas-Marin E."/>
            <person name="Kohn T."/>
            <person name="Peeters S.H."/>
            <person name="Heuer A."/>
            <person name="Rast P."/>
            <person name="Oberbeckmann S."/>
            <person name="Bunk B."/>
            <person name="Jeske O."/>
            <person name="Meyerdierks A."/>
            <person name="Storesund J.E."/>
            <person name="Kallscheuer N."/>
            <person name="Luecker S."/>
            <person name="Lage O.M."/>
            <person name="Pohl T."/>
            <person name="Merkel B.J."/>
            <person name="Hornburger P."/>
            <person name="Mueller R.-W."/>
            <person name="Bruemmer F."/>
            <person name="Labrenz M."/>
            <person name="Spormann A.M."/>
            <person name="Op den Camp H."/>
            <person name="Overmann J."/>
            <person name="Amann R."/>
            <person name="Jetten M.S.M."/>
            <person name="Mascher T."/>
            <person name="Medema M.H."/>
            <person name="Devos D.P."/>
            <person name="Kaster A.-K."/>
            <person name="Ovreas L."/>
            <person name="Rohde M."/>
            <person name="Galperin M.Y."/>
            <person name="Jogler C."/>
        </authorList>
    </citation>
    <scope>NUCLEOTIDE SEQUENCE [LARGE SCALE GENOMIC DNA]</scope>
    <source>
        <strain evidence="2 3">ETA_A8</strain>
    </source>
</reference>
<organism evidence="2 3">
    <name type="scientific">Anatilimnocola aggregata</name>
    <dbReference type="NCBI Taxonomy" id="2528021"/>
    <lineage>
        <taxon>Bacteria</taxon>
        <taxon>Pseudomonadati</taxon>
        <taxon>Planctomycetota</taxon>
        <taxon>Planctomycetia</taxon>
        <taxon>Pirellulales</taxon>
        <taxon>Pirellulaceae</taxon>
        <taxon>Anatilimnocola</taxon>
    </lineage>
</organism>
<proteinExistence type="predicted"/>
<sequence length="269" mass="29914" precursor="true">MHRRQLNALGALTISAIAASALANDSLLAGEEEAKWGNLSATFVYDGQPPERRLIKIDKDAAPLREPIYDRRLVVDPQTKAIRYVCAWLLVEDGKVPAIHADFASAAKEPVVLKIDNLQFEPFISAVRMGQKLIFRGIDRTGHDPYVSSPENPEFGRLINPSPDTERVLAKPTRWPAQVQCSLHPWENARLIVQAHPYVGISDRAGLVAIKNLPVGTHTFVFWHESTGAISKVKRGNTQEAWESGRVTIDIKPGENELGEILIKPEPRR</sequence>
<keyword evidence="1" id="KW-0732">Signal</keyword>
<dbReference type="RefSeq" id="WP_145085097.1">
    <property type="nucleotide sequence ID" value="NZ_CP036274.1"/>
</dbReference>
<protein>
    <recommendedName>
        <fullName evidence="4">Rhamnogalacturonan lyase domain-containing protein</fullName>
    </recommendedName>
</protein>
<dbReference type="Proteomes" id="UP000315017">
    <property type="component" value="Chromosome"/>
</dbReference>
<feature type="signal peptide" evidence="1">
    <location>
        <begin position="1"/>
        <end position="23"/>
    </location>
</feature>
<evidence type="ECO:0000256" key="1">
    <source>
        <dbReference type="SAM" id="SignalP"/>
    </source>
</evidence>
<accession>A0A517Y6E4</accession>
<dbReference type="SUPFAM" id="SSF49464">
    <property type="entry name" value="Carboxypeptidase regulatory domain-like"/>
    <property type="match status" value="1"/>
</dbReference>
<dbReference type="KEGG" id="aagg:ETAA8_07720"/>
<dbReference type="EMBL" id="CP036274">
    <property type="protein sequence ID" value="QDU25702.1"/>
    <property type="molecule type" value="Genomic_DNA"/>
</dbReference>
<gene>
    <name evidence="2" type="ORF">ETAA8_07720</name>
</gene>
<evidence type="ECO:0008006" key="4">
    <source>
        <dbReference type="Google" id="ProtNLM"/>
    </source>
</evidence>
<name>A0A517Y6E4_9BACT</name>
<feature type="chain" id="PRO_5021823945" description="Rhamnogalacturonan lyase domain-containing protein" evidence="1">
    <location>
        <begin position="24"/>
        <end position="269"/>
    </location>
</feature>
<dbReference type="AlphaFoldDB" id="A0A517Y6E4"/>
<keyword evidence="3" id="KW-1185">Reference proteome</keyword>
<dbReference type="InterPro" id="IPR008969">
    <property type="entry name" value="CarboxyPept-like_regulatory"/>
</dbReference>
<evidence type="ECO:0000313" key="2">
    <source>
        <dbReference type="EMBL" id="QDU25702.1"/>
    </source>
</evidence>
<dbReference type="OrthoDB" id="9772097at2"/>
<evidence type="ECO:0000313" key="3">
    <source>
        <dbReference type="Proteomes" id="UP000315017"/>
    </source>
</evidence>